<accession>A0ABS4ILL2</accession>
<keyword evidence="3" id="KW-1003">Cell membrane</keyword>
<dbReference type="PANTHER" id="PTHR33932">
    <property type="entry name" value="NA(+)/H(+) ANTIPORTER SUBUNIT B"/>
    <property type="match status" value="1"/>
</dbReference>
<keyword evidence="5 7" id="KW-1133">Transmembrane helix</keyword>
<evidence type="ECO:0000256" key="3">
    <source>
        <dbReference type="ARBA" id="ARBA00022475"/>
    </source>
</evidence>
<dbReference type="Pfam" id="PF04039">
    <property type="entry name" value="MnhB"/>
    <property type="match status" value="1"/>
</dbReference>
<organism evidence="9 10">
    <name type="scientific">Virgibacillus natechei</name>
    <dbReference type="NCBI Taxonomy" id="1216297"/>
    <lineage>
        <taxon>Bacteria</taxon>
        <taxon>Bacillati</taxon>
        <taxon>Bacillota</taxon>
        <taxon>Bacilli</taxon>
        <taxon>Bacillales</taxon>
        <taxon>Bacillaceae</taxon>
        <taxon>Virgibacillus</taxon>
    </lineage>
</organism>
<keyword evidence="10" id="KW-1185">Reference proteome</keyword>
<gene>
    <name evidence="9" type="ORF">J2Z83_003445</name>
</gene>
<comment type="caution">
    <text evidence="9">The sequence shown here is derived from an EMBL/GenBank/DDBJ whole genome shotgun (WGS) entry which is preliminary data.</text>
</comment>
<proteinExistence type="inferred from homology"/>
<dbReference type="PANTHER" id="PTHR33932:SF4">
    <property type="entry name" value="NA(+)_H(+) ANTIPORTER SUBUNIT B"/>
    <property type="match status" value="1"/>
</dbReference>
<keyword evidence="4 7" id="KW-0812">Transmembrane</keyword>
<feature type="transmembrane region" description="Helical" evidence="7">
    <location>
        <begin position="74"/>
        <end position="94"/>
    </location>
</feature>
<feature type="domain" description="Na+/H+ antiporter MnhB subunit-related protein" evidence="8">
    <location>
        <begin position="7"/>
        <end position="129"/>
    </location>
</feature>
<protein>
    <submittedName>
        <fullName evidence="9">Multicomponent Na+:H+ antiporter subunit B</fullName>
    </submittedName>
</protein>
<dbReference type="RefSeq" id="WP_209464369.1">
    <property type="nucleotide sequence ID" value="NZ_CP110224.1"/>
</dbReference>
<evidence type="ECO:0000313" key="10">
    <source>
        <dbReference type="Proteomes" id="UP001519345"/>
    </source>
</evidence>
<evidence type="ECO:0000313" key="9">
    <source>
        <dbReference type="EMBL" id="MBP1971306.1"/>
    </source>
</evidence>
<feature type="transmembrane region" description="Helical" evidence="7">
    <location>
        <begin position="114"/>
        <end position="136"/>
    </location>
</feature>
<dbReference type="InterPro" id="IPR050622">
    <property type="entry name" value="CPA3_antiporter_subunitB"/>
</dbReference>
<keyword evidence="6 7" id="KW-0472">Membrane</keyword>
<name>A0ABS4ILL2_9BACI</name>
<evidence type="ECO:0000256" key="1">
    <source>
        <dbReference type="ARBA" id="ARBA00004651"/>
    </source>
</evidence>
<dbReference type="EMBL" id="JAGGKX010000024">
    <property type="protein sequence ID" value="MBP1971306.1"/>
    <property type="molecule type" value="Genomic_DNA"/>
</dbReference>
<feature type="transmembrane region" description="Helical" evidence="7">
    <location>
        <begin position="7"/>
        <end position="28"/>
    </location>
</feature>
<dbReference type="InterPro" id="IPR007182">
    <property type="entry name" value="MnhB"/>
</dbReference>
<dbReference type="Proteomes" id="UP001519345">
    <property type="component" value="Unassembled WGS sequence"/>
</dbReference>
<evidence type="ECO:0000256" key="6">
    <source>
        <dbReference type="ARBA" id="ARBA00023136"/>
    </source>
</evidence>
<evidence type="ECO:0000256" key="7">
    <source>
        <dbReference type="SAM" id="Phobius"/>
    </source>
</evidence>
<comment type="subcellular location">
    <subcellularLocation>
        <location evidence="1">Cell membrane</location>
        <topology evidence="1">Multi-pass membrane protein</topology>
    </subcellularLocation>
</comment>
<evidence type="ECO:0000256" key="4">
    <source>
        <dbReference type="ARBA" id="ARBA00022692"/>
    </source>
</evidence>
<comment type="similarity">
    <text evidence="2">Belongs to the CPA3 antiporters (TC 2.A.63) subunit B family.</text>
</comment>
<feature type="transmembrane region" description="Helical" evidence="7">
    <location>
        <begin position="34"/>
        <end position="53"/>
    </location>
</feature>
<sequence>MKINDVILQAVAKVVVFIILTLGIYLFFSGHNEPGGGFIGGLVLASALVLLFLSFDIESVKKGIPVDFKKVAALGTLLAVGSGLGALFFDAPFLTQAFSYFDLPILGETELATMMIFEAGVALAVVGVVGTIILSISEDV</sequence>
<evidence type="ECO:0000256" key="2">
    <source>
        <dbReference type="ARBA" id="ARBA00009425"/>
    </source>
</evidence>
<evidence type="ECO:0000256" key="5">
    <source>
        <dbReference type="ARBA" id="ARBA00022989"/>
    </source>
</evidence>
<dbReference type="NCBIfam" id="NF009223">
    <property type="entry name" value="PRK12573.1"/>
    <property type="match status" value="1"/>
</dbReference>
<reference evidence="9 10" key="1">
    <citation type="submission" date="2021-03" db="EMBL/GenBank/DDBJ databases">
        <title>Genomic Encyclopedia of Type Strains, Phase IV (KMG-IV): sequencing the most valuable type-strain genomes for metagenomic binning, comparative biology and taxonomic classification.</title>
        <authorList>
            <person name="Goeker M."/>
        </authorList>
    </citation>
    <scope>NUCLEOTIDE SEQUENCE [LARGE SCALE GENOMIC DNA]</scope>
    <source>
        <strain evidence="9 10">DSM 25609</strain>
    </source>
</reference>
<evidence type="ECO:0000259" key="8">
    <source>
        <dbReference type="Pfam" id="PF04039"/>
    </source>
</evidence>